<evidence type="ECO:0000313" key="7">
    <source>
        <dbReference type="EMBL" id="MFD3276563.1"/>
    </source>
</evidence>
<evidence type="ECO:0000259" key="6">
    <source>
        <dbReference type="Pfam" id="PF01699"/>
    </source>
</evidence>
<feature type="transmembrane region" description="Helical" evidence="5">
    <location>
        <begin position="46"/>
        <end position="67"/>
    </location>
</feature>
<keyword evidence="2 5" id="KW-0812">Transmembrane</keyword>
<evidence type="ECO:0000256" key="2">
    <source>
        <dbReference type="ARBA" id="ARBA00022692"/>
    </source>
</evidence>
<feature type="transmembrane region" description="Helical" evidence="5">
    <location>
        <begin position="144"/>
        <end position="163"/>
    </location>
</feature>
<keyword evidence="3 5" id="KW-1133">Transmembrane helix</keyword>
<evidence type="ECO:0000256" key="1">
    <source>
        <dbReference type="ARBA" id="ARBA00004141"/>
    </source>
</evidence>
<feature type="domain" description="Sodium/calcium exchanger membrane region" evidence="6">
    <location>
        <begin position="200"/>
        <end position="334"/>
    </location>
</feature>
<evidence type="ECO:0000256" key="3">
    <source>
        <dbReference type="ARBA" id="ARBA00022989"/>
    </source>
</evidence>
<feature type="transmembrane region" description="Helical" evidence="5">
    <location>
        <begin position="262"/>
        <end position="281"/>
    </location>
</feature>
<keyword evidence="8" id="KW-1185">Reference proteome</keyword>
<comment type="subcellular location">
    <subcellularLocation>
        <location evidence="1">Membrane</location>
        <topology evidence="1">Multi-pass membrane protein</topology>
    </subcellularLocation>
</comment>
<name>A0ABW6D2D6_9BACT</name>
<feature type="transmembrane region" description="Helical" evidence="5">
    <location>
        <begin position="73"/>
        <end position="97"/>
    </location>
</feature>
<dbReference type="InterPro" id="IPR004837">
    <property type="entry name" value="NaCa_Exmemb"/>
</dbReference>
<comment type="caution">
    <text evidence="7">The sequence shown here is derived from an EMBL/GenBank/DDBJ whole genome shotgun (WGS) entry which is preliminary data.</text>
</comment>
<organism evidence="7 8">
    <name type="scientific">Aquirufa echingensis</name>
    <dbReference type="NCBI Taxonomy" id="3096516"/>
    <lineage>
        <taxon>Bacteria</taxon>
        <taxon>Pseudomonadati</taxon>
        <taxon>Bacteroidota</taxon>
        <taxon>Cytophagia</taxon>
        <taxon>Cytophagales</taxon>
        <taxon>Flectobacillaceae</taxon>
        <taxon>Aquirufa</taxon>
    </lineage>
</organism>
<accession>A0ABW6D2D6</accession>
<gene>
    <name evidence="7" type="ORF">SKC38_10020</name>
</gene>
<dbReference type="Proteomes" id="UP001598114">
    <property type="component" value="Unassembled WGS sequence"/>
</dbReference>
<feature type="transmembrane region" description="Helical" evidence="5">
    <location>
        <begin position="325"/>
        <end position="342"/>
    </location>
</feature>
<dbReference type="RefSeq" id="WP_377977001.1">
    <property type="nucleotide sequence ID" value="NZ_JBBKYA010000004.1"/>
</dbReference>
<dbReference type="EMBL" id="JBBKYA010000004">
    <property type="protein sequence ID" value="MFD3276563.1"/>
    <property type="molecule type" value="Genomic_DNA"/>
</dbReference>
<dbReference type="Pfam" id="PF01699">
    <property type="entry name" value="Na_Ca_ex"/>
    <property type="match status" value="2"/>
</dbReference>
<proteinExistence type="predicted"/>
<feature type="transmembrane region" description="Helical" evidence="5">
    <location>
        <begin position="109"/>
        <end position="132"/>
    </location>
</feature>
<sequence>MQAFSTTTLLAIFLLSTAAIWWMGVRITKLVDFVTIRFDLGEAFGGMVFLSIITNLPEIAITLMAAAHRNYDIAVSNILGGIAIQTVVLVLIDVFGVGHTAPLTWKGHARVLILEGLAVIFILTFVLMGNQFPESFKYFRSSPIEWIIFGIWLGSIYFISRIGKADAARERLTEELHHSRHPTKRFKGSSTKAFIELGTGALLILFSGWLLEASGEIVASRFHINGVIFGGTILALCTALPEISTGIASAKIRDYNMAVSDIFGGNAFLPILFLFASLIGGDAILPNLKPTDLYLTTLGIILTGIYMAGMLIPSQRQILRMGIDSFIVLWVYLLGIAGLILIM</sequence>
<feature type="domain" description="Sodium/calcium exchanger membrane region" evidence="6">
    <location>
        <begin position="9"/>
        <end position="138"/>
    </location>
</feature>
<reference evidence="7 8" key="1">
    <citation type="submission" date="2024-03" db="EMBL/GenBank/DDBJ databases">
        <title>Aquirufa genome sequencing.</title>
        <authorList>
            <person name="Pitt A."/>
            <person name="Hahn M.W."/>
        </authorList>
    </citation>
    <scope>NUCLEOTIDE SEQUENCE [LARGE SCALE GENOMIC DNA]</scope>
    <source>
        <strain evidence="7 8">PLAD-142S6K</strain>
    </source>
</reference>
<protein>
    <submittedName>
        <fullName evidence="7">Sodium:calcium antiporter</fullName>
    </submittedName>
</protein>
<evidence type="ECO:0000313" key="8">
    <source>
        <dbReference type="Proteomes" id="UP001598114"/>
    </source>
</evidence>
<evidence type="ECO:0000256" key="4">
    <source>
        <dbReference type="ARBA" id="ARBA00023136"/>
    </source>
</evidence>
<feature type="transmembrane region" description="Helical" evidence="5">
    <location>
        <begin position="222"/>
        <end position="241"/>
    </location>
</feature>
<dbReference type="Gene3D" id="1.20.1420.30">
    <property type="entry name" value="NCX, central ion-binding region"/>
    <property type="match status" value="1"/>
</dbReference>
<evidence type="ECO:0000256" key="5">
    <source>
        <dbReference type="SAM" id="Phobius"/>
    </source>
</evidence>
<feature type="transmembrane region" description="Helical" evidence="5">
    <location>
        <begin position="6"/>
        <end position="25"/>
    </location>
</feature>
<dbReference type="InterPro" id="IPR044880">
    <property type="entry name" value="NCX_ion-bd_dom_sf"/>
</dbReference>
<feature type="transmembrane region" description="Helical" evidence="5">
    <location>
        <begin position="293"/>
        <end position="313"/>
    </location>
</feature>
<keyword evidence="4 5" id="KW-0472">Membrane</keyword>
<feature type="transmembrane region" description="Helical" evidence="5">
    <location>
        <begin position="193"/>
        <end position="210"/>
    </location>
</feature>